<evidence type="ECO:0000313" key="11">
    <source>
        <dbReference type="RefSeq" id="XP_065657274.1"/>
    </source>
</evidence>
<keyword evidence="2 7" id="KW-0853">WD repeat</keyword>
<feature type="repeat" description="WD" evidence="7">
    <location>
        <begin position="340"/>
        <end position="374"/>
    </location>
</feature>
<dbReference type="Gene3D" id="2.130.10.10">
    <property type="entry name" value="YVTN repeat-like/Quinoprotein amine dehydrogenase"/>
    <property type="match status" value="1"/>
</dbReference>
<dbReference type="PANTHER" id="PTHR19918">
    <property type="entry name" value="CELL DIVISION CYCLE 20 CDC20 FIZZY -RELATED"/>
    <property type="match status" value="1"/>
</dbReference>
<organism evidence="10 11">
    <name type="scientific">Hydra vulgaris</name>
    <name type="common">Hydra</name>
    <name type="synonym">Hydra attenuata</name>
    <dbReference type="NCBI Taxonomy" id="6087"/>
    <lineage>
        <taxon>Eukaryota</taxon>
        <taxon>Metazoa</taxon>
        <taxon>Cnidaria</taxon>
        <taxon>Hydrozoa</taxon>
        <taxon>Hydroidolina</taxon>
        <taxon>Anthoathecata</taxon>
        <taxon>Aplanulata</taxon>
        <taxon>Hydridae</taxon>
        <taxon>Hydra</taxon>
    </lineage>
</organism>
<dbReference type="SMART" id="SM00320">
    <property type="entry name" value="WD40"/>
    <property type="match status" value="6"/>
</dbReference>
<keyword evidence="6" id="KW-0131">Cell cycle</keyword>
<name>A0ABM4C6P3_HYDVU</name>
<feature type="repeat" description="WD" evidence="7">
    <location>
        <begin position="257"/>
        <end position="298"/>
    </location>
</feature>
<evidence type="ECO:0000256" key="1">
    <source>
        <dbReference type="ARBA" id="ARBA00006445"/>
    </source>
</evidence>
<dbReference type="RefSeq" id="XP_065657274.1">
    <property type="nucleotide sequence ID" value="XM_065801202.1"/>
</dbReference>
<evidence type="ECO:0000256" key="4">
    <source>
        <dbReference type="ARBA" id="ARBA00022737"/>
    </source>
</evidence>
<dbReference type="Pfam" id="PF24807">
    <property type="entry name" value="WD40_CDC20-Fz"/>
    <property type="match status" value="1"/>
</dbReference>
<dbReference type="PROSITE" id="PS50294">
    <property type="entry name" value="WD_REPEATS_REGION"/>
    <property type="match status" value="2"/>
</dbReference>
<keyword evidence="4" id="KW-0677">Repeat</keyword>
<dbReference type="InterPro" id="IPR056150">
    <property type="entry name" value="WD40_CDC20-Fz"/>
</dbReference>
<dbReference type="PANTHER" id="PTHR19918:SF8">
    <property type="entry name" value="FI02843P"/>
    <property type="match status" value="1"/>
</dbReference>
<keyword evidence="10" id="KW-1185">Reference proteome</keyword>
<feature type="region of interest" description="Disordered" evidence="8">
    <location>
        <begin position="514"/>
        <end position="533"/>
    </location>
</feature>
<dbReference type="GeneID" id="100213570"/>
<dbReference type="InterPro" id="IPR036322">
    <property type="entry name" value="WD40_repeat_dom_sf"/>
</dbReference>
<evidence type="ECO:0000259" key="9">
    <source>
        <dbReference type="Pfam" id="PF24807"/>
    </source>
</evidence>
<evidence type="ECO:0000256" key="5">
    <source>
        <dbReference type="ARBA" id="ARBA00022776"/>
    </source>
</evidence>
<feature type="domain" description="CDC20/Fizzy WD40" evidence="9">
    <location>
        <begin position="210"/>
        <end position="504"/>
    </location>
</feature>
<dbReference type="SUPFAM" id="SSF50978">
    <property type="entry name" value="WD40 repeat-like"/>
    <property type="match status" value="1"/>
</dbReference>
<gene>
    <name evidence="11" type="primary">LOC100213570</name>
</gene>
<comment type="similarity">
    <text evidence="1">Belongs to the WD repeat CDC20/Fizzy family.</text>
</comment>
<feature type="compositionally biased region" description="Polar residues" evidence="8">
    <location>
        <begin position="520"/>
        <end position="533"/>
    </location>
</feature>
<reference evidence="11" key="1">
    <citation type="submission" date="2025-08" db="UniProtKB">
        <authorList>
            <consortium name="RefSeq"/>
        </authorList>
    </citation>
    <scope>IDENTIFICATION</scope>
</reference>
<dbReference type="PROSITE" id="PS50082">
    <property type="entry name" value="WD_REPEATS_2"/>
    <property type="match status" value="3"/>
</dbReference>
<dbReference type="Proteomes" id="UP001652625">
    <property type="component" value="Chromosome 07"/>
</dbReference>
<evidence type="ECO:0000313" key="10">
    <source>
        <dbReference type="Proteomes" id="UP001652625"/>
    </source>
</evidence>
<evidence type="ECO:0000256" key="7">
    <source>
        <dbReference type="PROSITE-ProRule" id="PRU00221"/>
    </source>
</evidence>
<protein>
    <submittedName>
        <fullName evidence="11">Cell division cycle protein 20 homolog</fullName>
    </submittedName>
</protein>
<evidence type="ECO:0000256" key="2">
    <source>
        <dbReference type="ARBA" id="ARBA00022574"/>
    </source>
</evidence>
<evidence type="ECO:0000256" key="3">
    <source>
        <dbReference type="ARBA" id="ARBA00022618"/>
    </source>
</evidence>
<dbReference type="GO" id="GO:0051301">
    <property type="term" value="P:cell division"/>
    <property type="evidence" value="ECO:0007669"/>
    <property type="project" value="UniProtKB-KW"/>
</dbReference>
<dbReference type="InterPro" id="IPR001680">
    <property type="entry name" value="WD40_rpt"/>
</dbReference>
<keyword evidence="5" id="KW-0498">Mitosis</keyword>
<sequence>MSSFAYDKEVEKYLGFLGVSCKNNFTRNCSVTPGRLKTNEKTPQTGIKIKRPSSACDFVAVSKTPYKNEFLLKTPKKTIISSSRKKTPCSQIRTPCKTSNCDSDRFIPSRNQAHLLESHHRIIKFHDSSDLEHTKNSINDKSIRNQENRKYKQSLSENFCQLLGDVNEKKILQFCSPVKKTPSKVSTCSSANSSKRKKLRYIPQSAERILDAPNYLNDYYLNLLHWSTSIDLVAVALEQSVYIWTPLTGEISHLCQLNESGDYVSSVQWVEEGPTIAIGTASGAIQIWDINHKKRIRQMVAHSSRIGVLSWRSHILTSGCRSGSIYNHDVRIAEHHISSYFSHQQEVCGLQWSQNGRYLASGCNSNMLLVWDFNAVGRPEPLHRFNQHQAAVKAVSWCPWQQQILASGGGAADKCIRFWNINSGSCLNTVETESQVSSILWNEEYRELISGHGHPNNQLTIWEYPSMRRQINLLGHSSRVLQLTMSPDHTKVMSAAGDETLRLWSCFQTSNAGVNKKSKPTPSESILSMTQIR</sequence>
<keyword evidence="3 11" id="KW-0132">Cell division</keyword>
<evidence type="ECO:0000256" key="8">
    <source>
        <dbReference type="SAM" id="MobiDB-lite"/>
    </source>
</evidence>
<dbReference type="InterPro" id="IPR033010">
    <property type="entry name" value="Cdc20/Fizzy"/>
</dbReference>
<feature type="repeat" description="WD" evidence="7">
    <location>
        <begin position="473"/>
        <end position="505"/>
    </location>
</feature>
<accession>A0ABM4C6P3</accession>
<proteinExistence type="inferred from homology"/>
<evidence type="ECO:0000256" key="6">
    <source>
        <dbReference type="ARBA" id="ARBA00023306"/>
    </source>
</evidence>
<dbReference type="InterPro" id="IPR015943">
    <property type="entry name" value="WD40/YVTN_repeat-like_dom_sf"/>
</dbReference>